<gene>
    <name evidence="2" type="ORF">EYF80_055412</name>
</gene>
<dbReference type="AlphaFoldDB" id="A0A4Z2F0E3"/>
<protein>
    <submittedName>
        <fullName evidence="2">Uncharacterized protein</fullName>
    </submittedName>
</protein>
<keyword evidence="3" id="KW-1185">Reference proteome</keyword>
<reference evidence="2 3" key="1">
    <citation type="submission" date="2019-03" db="EMBL/GenBank/DDBJ databases">
        <title>First draft genome of Liparis tanakae, snailfish: a comprehensive survey of snailfish specific genes.</title>
        <authorList>
            <person name="Kim W."/>
            <person name="Song I."/>
            <person name="Jeong J.-H."/>
            <person name="Kim D."/>
            <person name="Kim S."/>
            <person name="Ryu S."/>
            <person name="Song J.Y."/>
            <person name="Lee S.K."/>
        </authorList>
    </citation>
    <scope>NUCLEOTIDE SEQUENCE [LARGE SCALE GENOMIC DNA]</scope>
    <source>
        <tissue evidence="2">Muscle</tissue>
    </source>
</reference>
<sequence>MDKRSYEMPFEGESPDYKCRYCVRVTSSSSAASLTQRSRLAAARTRAADARTRAADGRDSGGAGGREPPIPAS</sequence>
<dbReference type="EMBL" id="SRLO01001965">
    <property type="protein sequence ID" value="TNN34423.1"/>
    <property type="molecule type" value="Genomic_DNA"/>
</dbReference>
<organism evidence="2 3">
    <name type="scientific">Liparis tanakae</name>
    <name type="common">Tanaka's snailfish</name>
    <dbReference type="NCBI Taxonomy" id="230148"/>
    <lineage>
        <taxon>Eukaryota</taxon>
        <taxon>Metazoa</taxon>
        <taxon>Chordata</taxon>
        <taxon>Craniata</taxon>
        <taxon>Vertebrata</taxon>
        <taxon>Euteleostomi</taxon>
        <taxon>Actinopterygii</taxon>
        <taxon>Neopterygii</taxon>
        <taxon>Teleostei</taxon>
        <taxon>Neoteleostei</taxon>
        <taxon>Acanthomorphata</taxon>
        <taxon>Eupercaria</taxon>
        <taxon>Perciformes</taxon>
        <taxon>Cottioidei</taxon>
        <taxon>Cottales</taxon>
        <taxon>Liparidae</taxon>
        <taxon>Liparis</taxon>
    </lineage>
</organism>
<feature type="compositionally biased region" description="Basic and acidic residues" evidence="1">
    <location>
        <begin position="46"/>
        <end position="59"/>
    </location>
</feature>
<evidence type="ECO:0000313" key="2">
    <source>
        <dbReference type="EMBL" id="TNN34423.1"/>
    </source>
</evidence>
<feature type="region of interest" description="Disordered" evidence="1">
    <location>
        <begin position="29"/>
        <end position="73"/>
    </location>
</feature>
<feature type="compositionally biased region" description="Low complexity" evidence="1">
    <location>
        <begin position="29"/>
        <end position="45"/>
    </location>
</feature>
<name>A0A4Z2F0E3_9TELE</name>
<evidence type="ECO:0000256" key="1">
    <source>
        <dbReference type="SAM" id="MobiDB-lite"/>
    </source>
</evidence>
<dbReference type="Proteomes" id="UP000314294">
    <property type="component" value="Unassembled WGS sequence"/>
</dbReference>
<proteinExistence type="predicted"/>
<accession>A0A4Z2F0E3</accession>
<evidence type="ECO:0000313" key="3">
    <source>
        <dbReference type="Proteomes" id="UP000314294"/>
    </source>
</evidence>
<comment type="caution">
    <text evidence="2">The sequence shown here is derived from an EMBL/GenBank/DDBJ whole genome shotgun (WGS) entry which is preliminary data.</text>
</comment>